<accession>A0AAE3XL68</accession>
<proteinExistence type="predicted"/>
<feature type="chain" id="PRO_5042207956" description="DUF4468 domain-containing protein" evidence="1">
    <location>
        <begin position="21"/>
        <end position="178"/>
    </location>
</feature>
<protein>
    <recommendedName>
        <fullName evidence="4">DUF4468 domain-containing protein</fullName>
    </recommendedName>
</protein>
<keyword evidence="3" id="KW-1185">Reference proteome</keyword>
<evidence type="ECO:0000256" key="1">
    <source>
        <dbReference type="SAM" id="SignalP"/>
    </source>
</evidence>
<dbReference type="Proteomes" id="UP001185092">
    <property type="component" value="Unassembled WGS sequence"/>
</dbReference>
<sequence>MKTLYMSLLIICVTNIVSLAQNNPFENLEYTKVVAYEYKGGPDNLRQIEKILTSNKEKEGWRIDNSVVLSKKQIKKFEKLFTSESSYGSSTAACFDPHLAFVYFNEEKIVCVIDICLGCNYLQSSIKIPLIEDKIREGYEESKQAPIGFSKQARQEIIQFCKKMNFVKYIPKEKSKYD</sequence>
<dbReference type="AlphaFoldDB" id="A0AAE3XL68"/>
<dbReference type="EMBL" id="JAVDQD010000002">
    <property type="protein sequence ID" value="MDR6238892.1"/>
    <property type="molecule type" value="Genomic_DNA"/>
</dbReference>
<name>A0AAE3XL68_9BACT</name>
<dbReference type="RefSeq" id="WP_309938396.1">
    <property type="nucleotide sequence ID" value="NZ_AP025305.1"/>
</dbReference>
<keyword evidence="1" id="KW-0732">Signal</keyword>
<evidence type="ECO:0008006" key="4">
    <source>
        <dbReference type="Google" id="ProtNLM"/>
    </source>
</evidence>
<organism evidence="2 3">
    <name type="scientific">Aureibacter tunicatorum</name>
    <dbReference type="NCBI Taxonomy" id="866807"/>
    <lineage>
        <taxon>Bacteria</taxon>
        <taxon>Pseudomonadati</taxon>
        <taxon>Bacteroidota</taxon>
        <taxon>Cytophagia</taxon>
        <taxon>Cytophagales</taxon>
        <taxon>Persicobacteraceae</taxon>
        <taxon>Aureibacter</taxon>
    </lineage>
</organism>
<evidence type="ECO:0000313" key="2">
    <source>
        <dbReference type="EMBL" id="MDR6238892.1"/>
    </source>
</evidence>
<reference evidence="2" key="1">
    <citation type="submission" date="2023-07" db="EMBL/GenBank/DDBJ databases">
        <title>Genomic Encyclopedia of Type Strains, Phase IV (KMG-IV): sequencing the most valuable type-strain genomes for metagenomic binning, comparative biology and taxonomic classification.</title>
        <authorList>
            <person name="Goeker M."/>
        </authorList>
    </citation>
    <scope>NUCLEOTIDE SEQUENCE</scope>
    <source>
        <strain evidence="2">DSM 26174</strain>
    </source>
</reference>
<evidence type="ECO:0000313" key="3">
    <source>
        <dbReference type="Proteomes" id="UP001185092"/>
    </source>
</evidence>
<comment type="caution">
    <text evidence="2">The sequence shown here is derived from an EMBL/GenBank/DDBJ whole genome shotgun (WGS) entry which is preliminary data.</text>
</comment>
<feature type="signal peptide" evidence="1">
    <location>
        <begin position="1"/>
        <end position="20"/>
    </location>
</feature>
<gene>
    <name evidence="2" type="ORF">HNQ88_001929</name>
</gene>